<keyword evidence="1" id="KW-0472">Membrane</keyword>
<dbReference type="OrthoDB" id="4476615at2"/>
<dbReference type="Proteomes" id="UP000198403">
    <property type="component" value="Unassembled WGS sequence"/>
</dbReference>
<dbReference type="Pfam" id="PF07087">
    <property type="entry name" value="DUF1353"/>
    <property type="match status" value="1"/>
</dbReference>
<evidence type="ECO:0000313" key="3">
    <source>
        <dbReference type="Proteomes" id="UP000198403"/>
    </source>
</evidence>
<accession>A0A238VY69</accession>
<dbReference type="InterPro" id="IPR010767">
    <property type="entry name" value="Phage_CGC-2007_Cje0229"/>
</dbReference>
<proteinExistence type="predicted"/>
<protein>
    <recommendedName>
        <fullName evidence="4">DUF1353 domain-containing protein</fullName>
    </recommendedName>
</protein>
<evidence type="ECO:0000313" key="2">
    <source>
        <dbReference type="EMBL" id="SNR38803.1"/>
    </source>
</evidence>
<dbReference type="RefSeq" id="WP_089335724.1">
    <property type="nucleotide sequence ID" value="NZ_FZNO01000005.1"/>
</dbReference>
<organism evidence="2 3">
    <name type="scientific">Blastococcus mobilis</name>
    <dbReference type="NCBI Taxonomy" id="1938746"/>
    <lineage>
        <taxon>Bacteria</taxon>
        <taxon>Bacillati</taxon>
        <taxon>Actinomycetota</taxon>
        <taxon>Actinomycetes</taxon>
        <taxon>Geodermatophilales</taxon>
        <taxon>Geodermatophilaceae</taxon>
        <taxon>Blastococcus</taxon>
    </lineage>
</organism>
<dbReference type="EMBL" id="FZNO01000005">
    <property type="protein sequence ID" value="SNR38803.1"/>
    <property type="molecule type" value="Genomic_DNA"/>
</dbReference>
<keyword evidence="3" id="KW-1185">Reference proteome</keyword>
<evidence type="ECO:0008006" key="4">
    <source>
        <dbReference type="Google" id="ProtNLM"/>
    </source>
</evidence>
<evidence type="ECO:0000256" key="1">
    <source>
        <dbReference type="SAM" id="Phobius"/>
    </source>
</evidence>
<keyword evidence="1" id="KW-1133">Transmembrane helix</keyword>
<keyword evidence="1" id="KW-0812">Transmembrane</keyword>
<name>A0A238VY69_9ACTN</name>
<gene>
    <name evidence="2" type="ORF">SAMN06272737_105124</name>
</gene>
<dbReference type="AlphaFoldDB" id="A0A238VY69"/>
<feature type="transmembrane region" description="Helical" evidence="1">
    <location>
        <begin position="129"/>
        <end position="148"/>
    </location>
</feature>
<sequence length="152" mass="17027">MAFTGPLIVRHQDDRHWILDARLPYDGRTQEFIVPAGFTTDFASVPRPLFSVIPHTTGVLAAVLHDWFCVGLAEGWCPVSAVDADRIFRRVLRECGVPFVTRWLMFVGVRWGALLNPHRRAGWWRDAPVVLGTSGALLAALWFVYALVTGTL</sequence>
<reference evidence="2 3" key="1">
    <citation type="submission" date="2017-06" db="EMBL/GenBank/DDBJ databases">
        <authorList>
            <person name="Kim H.J."/>
            <person name="Triplett B.A."/>
        </authorList>
    </citation>
    <scope>NUCLEOTIDE SEQUENCE [LARGE SCALE GENOMIC DNA]</scope>
    <source>
        <strain evidence="2 3">DSM 44272</strain>
    </source>
</reference>